<keyword evidence="2" id="KW-1185">Reference proteome</keyword>
<evidence type="ECO:0000313" key="2">
    <source>
        <dbReference type="Proteomes" id="UP000075714"/>
    </source>
</evidence>
<name>A0A150GL53_GONPE</name>
<dbReference type="EMBL" id="LSYV01000017">
    <property type="protein sequence ID" value="KXZ50524.1"/>
    <property type="molecule type" value="Genomic_DNA"/>
</dbReference>
<protein>
    <submittedName>
        <fullName evidence="1">Uncharacterized protein</fullName>
    </submittedName>
</protein>
<dbReference type="AlphaFoldDB" id="A0A150GL53"/>
<evidence type="ECO:0000313" key="1">
    <source>
        <dbReference type="EMBL" id="KXZ50524.1"/>
    </source>
</evidence>
<gene>
    <name evidence="1" type="ORF">GPECTOR_16g699</name>
</gene>
<reference evidence="2" key="1">
    <citation type="journal article" date="2016" name="Nat. Commun.">
        <title>The Gonium pectorale genome demonstrates co-option of cell cycle regulation during the evolution of multicellularity.</title>
        <authorList>
            <person name="Hanschen E.R."/>
            <person name="Marriage T.N."/>
            <person name="Ferris P.J."/>
            <person name="Hamaji T."/>
            <person name="Toyoda A."/>
            <person name="Fujiyama A."/>
            <person name="Neme R."/>
            <person name="Noguchi H."/>
            <person name="Minakuchi Y."/>
            <person name="Suzuki M."/>
            <person name="Kawai-Toyooka H."/>
            <person name="Smith D.R."/>
            <person name="Sparks H."/>
            <person name="Anderson J."/>
            <person name="Bakaric R."/>
            <person name="Luria V."/>
            <person name="Karger A."/>
            <person name="Kirschner M.W."/>
            <person name="Durand P.M."/>
            <person name="Michod R.E."/>
            <person name="Nozaki H."/>
            <person name="Olson B.J."/>
        </authorList>
    </citation>
    <scope>NUCLEOTIDE SEQUENCE [LARGE SCALE GENOMIC DNA]</scope>
    <source>
        <strain evidence="2">NIES-2863</strain>
    </source>
</reference>
<organism evidence="1 2">
    <name type="scientific">Gonium pectorale</name>
    <name type="common">Green alga</name>
    <dbReference type="NCBI Taxonomy" id="33097"/>
    <lineage>
        <taxon>Eukaryota</taxon>
        <taxon>Viridiplantae</taxon>
        <taxon>Chlorophyta</taxon>
        <taxon>core chlorophytes</taxon>
        <taxon>Chlorophyceae</taxon>
        <taxon>CS clade</taxon>
        <taxon>Chlamydomonadales</taxon>
        <taxon>Volvocaceae</taxon>
        <taxon>Gonium</taxon>
    </lineage>
</organism>
<sequence>MWRLQEIGLSTDNEVLHSRMDLPSLLQLVETEGQAWGVFEKWSNFRDAFALALQLAGSRHTSPSQEHLPQLRAVVSALAAALSPHVDKLPDAELAVLPLWALARASVWPPELVEPLIARLARDGGELLHTASAKHLALLWWSLAVPDAPPVPTAAIAPLAFAASRMLRLGPTQLSPTDVTQTLLSVARLAPQPQLAPLVSRLGDLLHHLTACLLDPSQLPHAAPEAFADSLYALSQLRGVHGFMAREELLRPLVAALGRAAAGAGAAGGPATAQGLTPQRLANVLHALADIQCCTDAVPPYGLDTLTEVLRELRLQVRGAPAVFSPTQVGKVLSALVKLPVATGPAREHAAAVAIELAAEAEARAFAGFDAPTLSITVWALARLGHTEERWFGAAVAAAAEPSMLAAASGRDLTSLWLGLARARQPAAARRLLAAMLGDGGGSSGEDGAGGEGGVGGEAAAASAATATALRAASALSCSNLLWAMAKLDVSDHRLVDLLAGRLAAALPLQHDRAHRVLPVMALWALGSIRDGAMRRNRGLVEGLVAEVEARRAAAARAGRSDAYDEGECTQLKRAAYIMRRDLGARGES</sequence>
<comment type="caution">
    <text evidence="1">The sequence shown here is derived from an EMBL/GenBank/DDBJ whole genome shotgun (WGS) entry which is preliminary data.</text>
</comment>
<proteinExistence type="predicted"/>
<dbReference type="Proteomes" id="UP000075714">
    <property type="component" value="Unassembled WGS sequence"/>
</dbReference>
<accession>A0A150GL53</accession>